<dbReference type="KEGG" id="noj:EJ995_07880"/>
<protein>
    <submittedName>
        <fullName evidence="3">FAD-dependent oxidoreductase</fullName>
    </submittedName>
</protein>
<dbReference type="Pfam" id="PF01593">
    <property type="entry name" value="Amino_oxidase"/>
    <property type="match status" value="2"/>
</dbReference>
<sequence length="354" mass="39655">MSRSIIILGAGLTGLSLAYKLQQQGIEVTILESRDRVGGRIFTKMSGNHTPIDLGAAWFWSYNREVLSLIDKLGLKYEEQHMDSKVWYKSHPGTSYQLIDMPANQPASYRLRGGSSNLILSLNAVLKEGQVKYNTTVQRVVHHRDTYQIHTNDIIYNADVVINTIPPQITASAITFEPSMPINYLYIARRTQTWMEDSVKFGLGFKSPFWKEKGIPATAFSNSGPIAELYDYSHYPSSRFALMGFVHPTATRLPADERKKVIVDQLAELLGIEVHNYISFELSAWNEQPSTNPDAQNLRTPHENNGHPILRQSLNGGTLIMAGSETSDQHAGYMEGALRSAQLAFEQVLSLNIL</sequence>
<dbReference type="GO" id="GO:0016491">
    <property type="term" value="F:oxidoreductase activity"/>
    <property type="evidence" value="ECO:0007669"/>
    <property type="project" value="InterPro"/>
</dbReference>
<reference evidence="3 4" key="1">
    <citation type="submission" date="2018-12" db="EMBL/GenBank/DDBJ databases">
        <title>Complete genome of Nonlabens sp. MJ115.</title>
        <authorList>
            <person name="Choi H.S."/>
            <person name="Jung J."/>
        </authorList>
    </citation>
    <scope>NUCLEOTIDE SEQUENCE [LARGE SCALE GENOMIC DNA]</scope>
    <source>
        <strain evidence="3 4">MJ115</strain>
    </source>
</reference>
<dbReference type="InterPro" id="IPR050703">
    <property type="entry name" value="Flavin_MAO"/>
</dbReference>
<comment type="similarity">
    <text evidence="1">Belongs to the flavin monoamine oxidase family.</text>
</comment>
<organism evidence="3 4">
    <name type="scientific">Nonlabens ponticola</name>
    <dbReference type="NCBI Taxonomy" id="2496866"/>
    <lineage>
        <taxon>Bacteria</taxon>
        <taxon>Pseudomonadati</taxon>
        <taxon>Bacteroidota</taxon>
        <taxon>Flavobacteriia</taxon>
        <taxon>Flavobacteriales</taxon>
        <taxon>Flavobacteriaceae</taxon>
        <taxon>Nonlabens</taxon>
    </lineage>
</organism>
<dbReference type="RefSeq" id="WP_126447309.1">
    <property type="nucleotide sequence ID" value="NZ_CP034549.1"/>
</dbReference>
<dbReference type="Gene3D" id="3.50.50.60">
    <property type="entry name" value="FAD/NAD(P)-binding domain"/>
    <property type="match status" value="2"/>
</dbReference>
<dbReference type="PANTHER" id="PTHR43563:SF1">
    <property type="entry name" value="AMINE OXIDASE [FLAVIN-CONTAINING] B"/>
    <property type="match status" value="1"/>
</dbReference>
<dbReference type="Proteomes" id="UP000279600">
    <property type="component" value="Chromosome"/>
</dbReference>
<proteinExistence type="inferred from homology"/>
<name>A0A3S9MYM1_9FLAO</name>
<keyword evidence="4" id="KW-1185">Reference proteome</keyword>
<evidence type="ECO:0000313" key="3">
    <source>
        <dbReference type="EMBL" id="AZQ44153.1"/>
    </source>
</evidence>
<dbReference type="AlphaFoldDB" id="A0A3S9MYM1"/>
<evidence type="ECO:0000256" key="1">
    <source>
        <dbReference type="ARBA" id="ARBA00005995"/>
    </source>
</evidence>
<evidence type="ECO:0000259" key="2">
    <source>
        <dbReference type="Pfam" id="PF01593"/>
    </source>
</evidence>
<dbReference type="InterPro" id="IPR036188">
    <property type="entry name" value="FAD/NAD-bd_sf"/>
</dbReference>
<feature type="domain" description="Amine oxidase" evidence="2">
    <location>
        <begin position="108"/>
        <end position="348"/>
    </location>
</feature>
<dbReference type="EMBL" id="CP034549">
    <property type="protein sequence ID" value="AZQ44153.1"/>
    <property type="molecule type" value="Genomic_DNA"/>
</dbReference>
<feature type="domain" description="Amine oxidase" evidence="2">
    <location>
        <begin position="12"/>
        <end position="89"/>
    </location>
</feature>
<gene>
    <name evidence="3" type="ORF">EJ995_07880</name>
</gene>
<accession>A0A3S9MYM1</accession>
<dbReference type="InterPro" id="IPR002937">
    <property type="entry name" value="Amino_oxidase"/>
</dbReference>
<dbReference type="PANTHER" id="PTHR43563">
    <property type="entry name" value="AMINE OXIDASE"/>
    <property type="match status" value="1"/>
</dbReference>
<dbReference type="OrthoDB" id="56323at2"/>
<dbReference type="SUPFAM" id="SSF51905">
    <property type="entry name" value="FAD/NAD(P)-binding domain"/>
    <property type="match status" value="1"/>
</dbReference>
<evidence type="ECO:0000313" key="4">
    <source>
        <dbReference type="Proteomes" id="UP000279600"/>
    </source>
</evidence>
<dbReference type="SUPFAM" id="SSF54373">
    <property type="entry name" value="FAD-linked reductases, C-terminal domain"/>
    <property type="match status" value="1"/>
</dbReference>